<organism evidence="2 3">
    <name type="scientific">Triticum urartu</name>
    <name type="common">Red wild einkorn</name>
    <name type="synonym">Crithodium urartu</name>
    <dbReference type="NCBI Taxonomy" id="4572"/>
    <lineage>
        <taxon>Eukaryota</taxon>
        <taxon>Viridiplantae</taxon>
        <taxon>Streptophyta</taxon>
        <taxon>Embryophyta</taxon>
        <taxon>Tracheophyta</taxon>
        <taxon>Spermatophyta</taxon>
        <taxon>Magnoliopsida</taxon>
        <taxon>Liliopsida</taxon>
        <taxon>Poales</taxon>
        <taxon>Poaceae</taxon>
        <taxon>BOP clade</taxon>
        <taxon>Pooideae</taxon>
        <taxon>Triticodae</taxon>
        <taxon>Triticeae</taxon>
        <taxon>Triticinae</taxon>
        <taxon>Triticum</taxon>
    </lineage>
</organism>
<dbReference type="EnsemblPlants" id="TuG1812G0300001708.01.T01">
    <property type="protein sequence ID" value="TuG1812G0300001708.01.T01.cds253818"/>
    <property type="gene ID" value="TuG1812G0300001708.01"/>
</dbReference>
<dbReference type="AlphaFoldDB" id="A0A8R7PPM9"/>
<keyword evidence="1" id="KW-0472">Membrane</keyword>
<keyword evidence="3" id="KW-1185">Reference proteome</keyword>
<name>A0A8R7PPM9_TRIUA</name>
<proteinExistence type="predicted"/>
<dbReference type="Gramene" id="TuG1812G0300001708.01.T01">
    <property type="protein sequence ID" value="TuG1812G0300001708.01.T01.cds253818"/>
    <property type="gene ID" value="TuG1812G0300001708.01"/>
</dbReference>
<evidence type="ECO:0000313" key="3">
    <source>
        <dbReference type="Proteomes" id="UP000015106"/>
    </source>
</evidence>
<reference evidence="2" key="3">
    <citation type="submission" date="2022-06" db="UniProtKB">
        <authorList>
            <consortium name="EnsemblPlants"/>
        </authorList>
    </citation>
    <scope>IDENTIFICATION</scope>
</reference>
<feature type="transmembrane region" description="Helical" evidence="1">
    <location>
        <begin position="80"/>
        <end position="101"/>
    </location>
</feature>
<sequence>MHVDAETRLLLHEPLSHLHEPAAAAALLLLLATLLPGQRCSPLHDVVETEPIGRFLFLRGGCRRCLLGCIRLRCVSGSRCVGFLLLGAAGAVLFQVPLGFLEVLPHRLVLQLAVLGGGVQHLGGGAGYLFLVDALDALLLVGRLGGLRDQLAAGHQVPGRVLLTLHWSLGAGSKIFCGLRVG</sequence>
<reference evidence="3" key="1">
    <citation type="journal article" date="2013" name="Nature">
        <title>Draft genome of the wheat A-genome progenitor Triticum urartu.</title>
        <authorList>
            <person name="Ling H.Q."/>
            <person name="Zhao S."/>
            <person name="Liu D."/>
            <person name="Wang J."/>
            <person name="Sun H."/>
            <person name="Zhang C."/>
            <person name="Fan H."/>
            <person name="Li D."/>
            <person name="Dong L."/>
            <person name="Tao Y."/>
            <person name="Gao C."/>
            <person name="Wu H."/>
            <person name="Li Y."/>
            <person name="Cui Y."/>
            <person name="Guo X."/>
            <person name="Zheng S."/>
            <person name="Wang B."/>
            <person name="Yu K."/>
            <person name="Liang Q."/>
            <person name="Yang W."/>
            <person name="Lou X."/>
            <person name="Chen J."/>
            <person name="Feng M."/>
            <person name="Jian J."/>
            <person name="Zhang X."/>
            <person name="Luo G."/>
            <person name="Jiang Y."/>
            <person name="Liu J."/>
            <person name="Wang Z."/>
            <person name="Sha Y."/>
            <person name="Zhang B."/>
            <person name="Wu H."/>
            <person name="Tang D."/>
            <person name="Shen Q."/>
            <person name="Xue P."/>
            <person name="Zou S."/>
            <person name="Wang X."/>
            <person name="Liu X."/>
            <person name="Wang F."/>
            <person name="Yang Y."/>
            <person name="An X."/>
            <person name="Dong Z."/>
            <person name="Zhang K."/>
            <person name="Zhang X."/>
            <person name="Luo M.C."/>
            <person name="Dvorak J."/>
            <person name="Tong Y."/>
            <person name="Wang J."/>
            <person name="Yang H."/>
            <person name="Li Z."/>
            <person name="Wang D."/>
            <person name="Zhang A."/>
            <person name="Wang J."/>
        </authorList>
    </citation>
    <scope>NUCLEOTIDE SEQUENCE</scope>
    <source>
        <strain evidence="3">cv. G1812</strain>
    </source>
</reference>
<reference evidence="2" key="2">
    <citation type="submission" date="2018-03" db="EMBL/GenBank/DDBJ databases">
        <title>The Triticum urartu genome reveals the dynamic nature of wheat genome evolution.</title>
        <authorList>
            <person name="Ling H."/>
            <person name="Ma B."/>
            <person name="Shi X."/>
            <person name="Liu H."/>
            <person name="Dong L."/>
            <person name="Sun H."/>
            <person name="Cao Y."/>
            <person name="Gao Q."/>
            <person name="Zheng S."/>
            <person name="Li Y."/>
            <person name="Yu Y."/>
            <person name="Du H."/>
            <person name="Qi M."/>
            <person name="Li Y."/>
            <person name="Yu H."/>
            <person name="Cui Y."/>
            <person name="Wang N."/>
            <person name="Chen C."/>
            <person name="Wu H."/>
            <person name="Zhao Y."/>
            <person name="Zhang J."/>
            <person name="Li Y."/>
            <person name="Zhou W."/>
            <person name="Zhang B."/>
            <person name="Hu W."/>
            <person name="Eijk M."/>
            <person name="Tang J."/>
            <person name="Witsenboer H."/>
            <person name="Zhao S."/>
            <person name="Li Z."/>
            <person name="Zhang A."/>
            <person name="Wang D."/>
            <person name="Liang C."/>
        </authorList>
    </citation>
    <scope>NUCLEOTIDE SEQUENCE [LARGE SCALE GENOMIC DNA]</scope>
    <source>
        <strain evidence="2">cv. G1812</strain>
    </source>
</reference>
<evidence type="ECO:0000256" key="1">
    <source>
        <dbReference type="SAM" id="Phobius"/>
    </source>
</evidence>
<evidence type="ECO:0000313" key="2">
    <source>
        <dbReference type="EnsemblPlants" id="TuG1812G0300001708.01.T01.cds253818"/>
    </source>
</evidence>
<protein>
    <submittedName>
        <fullName evidence="2">Uncharacterized protein</fullName>
    </submittedName>
</protein>
<accession>A0A8R7PPM9</accession>
<keyword evidence="1" id="KW-1133">Transmembrane helix</keyword>
<dbReference type="Proteomes" id="UP000015106">
    <property type="component" value="Chromosome 3"/>
</dbReference>
<keyword evidence="1" id="KW-0812">Transmembrane</keyword>